<evidence type="ECO:0000313" key="1">
    <source>
        <dbReference type="EMBL" id="GKX68642.1"/>
    </source>
</evidence>
<reference evidence="1" key="1">
    <citation type="journal article" date="2025" name="Int. J. Syst. Evol. Microbiol.">
        <title>Inconstantimicrobium mannanitabidum sp. nov., a novel member of the family Clostridiaceae isolated from anoxic soil under the treatment of reductive soil disinfestation.</title>
        <authorList>
            <person name="Ueki A."/>
            <person name="Tonouchi A."/>
            <person name="Honma S."/>
            <person name="Kaku N."/>
            <person name="Ueki K."/>
        </authorList>
    </citation>
    <scope>NUCLEOTIDE SEQUENCE</scope>
    <source>
        <strain evidence="1">TW13</strain>
    </source>
</reference>
<sequence length="157" mass="17755">MRRIKKNVVIIMMCVITFGLIGCGQKDYKFTMDLTKGEKDTQVVKVVISDTIQEPMDLTATIEQALNKSLEWYNAGKITAVRDIGDANQGKVLNGYIDLQSENYKVQIPVVFKNKKAYAYDLDKVDMLDNKSSRLVIESDEIKGVLDTVNQNINSKR</sequence>
<proteinExistence type="predicted"/>
<name>A0ACB5RHT1_9CLOT</name>
<gene>
    <name evidence="1" type="ORF">rsdtw13_39000</name>
</gene>
<dbReference type="EMBL" id="BROD01000001">
    <property type="protein sequence ID" value="GKX68642.1"/>
    <property type="molecule type" value="Genomic_DNA"/>
</dbReference>
<protein>
    <submittedName>
        <fullName evidence="1">Uncharacterized protein</fullName>
    </submittedName>
</protein>
<accession>A0ACB5RHT1</accession>
<keyword evidence="2" id="KW-1185">Reference proteome</keyword>
<comment type="caution">
    <text evidence="1">The sequence shown here is derived from an EMBL/GenBank/DDBJ whole genome shotgun (WGS) entry which is preliminary data.</text>
</comment>
<evidence type="ECO:0000313" key="2">
    <source>
        <dbReference type="Proteomes" id="UP001058074"/>
    </source>
</evidence>
<organism evidence="1 2">
    <name type="scientific">Inconstantimicrobium mannanitabidum</name>
    <dbReference type="NCBI Taxonomy" id="1604901"/>
    <lineage>
        <taxon>Bacteria</taxon>
        <taxon>Bacillati</taxon>
        <taxon>Bacillota</taxon>
        <taxon>Clostridia</taxon>
        <taxon>Eubacteriales</taxon>
        <taxon>Clostridiaceae</taxon>
        <taxon>Inconstantimicrobium</taxon>
    </lineage>
</organism>
<dbReference type="Proteomes" id="UP001058074">
    <property type="component" value="Unassembled WGS sequence"/>
</dbReference>